<keyword evidence="2" id="KW-1185">Reference proteome</keyword>
<dbReference type="Proteomes" id="UP000594638">
    <property type="component" value="Unassembled WGS sequence"/>
</dbReference>
<sequence>VCFAATLTGGGLFHVANHGDSLREKCCAAGDLLRGCAGILLLLHHVLFITACAAQNRGRRSESAAHIRANDTNVEREERLVEEKRLCVFREREKRDGGKWV</sequence>
<comment type="caution">
    <text evidence="1">The sequence shown here is derived from an EMBL/GenBank/DDBJ whole genome shotgun (WGS) entry which is preliminary data.</text>
</comment>
<reference evidence="1 2" key="1">
    <citation type="submission" date="2019-12" db="EMBL/GenBank/DDBJ databases">
        <authorList>
            <person name="Alioto T."/>
            <person name="Alioto T."/>
            <person name="Gomez Garrido J."/>
        </authorList>
    </citation>
    <scope>NUCLEOTIDE SEQUENCE [LARGE SCALE GENOMIC DNA]</scope>
</reference>
<dbReference type="EMBL" id="CACTIH010007409">
    <property type="protein sequence ID" value="CAA3012733.1"/>
    <property type="molecule type" value="Genomic_DNA"/>
</dbReference>
<dbReference type="Gramene" id="OE9A064711T1">
    <property type="protein sequence ID" value="OE9A064711C1"/>
    <property type="gene ID" value="OE9A064711"/>
</dbReference>
<proteinExistence type="predicted"/>
<feature type="non-terminal residue" evidence="1">
    <location>
        <position position="1"/>
    </location>
</feature>
<accession>A0A8S0U275</accession>
<evidence type="ECO:0000313" key="1">
    <source>
        <dbReference type="EMBL" id="CAA3012733.1"/>
    </source>
</evidence>
<evidence type="ECO:0000313" key="2">
    <source>
        <dbReference type="Proteomes" id="UP000594638"/>
    </source>
</evidence>
<dbReference type="AlphaFoldDB" id="A0A8S0U275"/>
<gene>
    <name evidence="1" type="ORF">OLEA9_A064711</name>
</gene>
<protein>
    <submittedName>
        <fullName evidence="1">Uncharacterized protein</fullName>
    </submittedName>
</protein>
<organism evidence="1 2">
    <name type="scientific">Olea europaea subsp. europaea</name>
    <dbReference type="NCBI Taxonomy" id="158383"/>
    <lineage>
        <taxon>Eukaryota</taxon>
        <taxon>Viridiplantae</taxon>
        <taxon>Streptophyta</taxon>
        <taxon>Embryophyta</taxon>
        <taxon>Tracheophyta</taxon>
        <taxon>Spermatophyta</taxon>
        <taxon>Magnoliopsida</taxon>
        <taxon>eudicotyledons</taxon>
        <taxon>Gunneridae</taxon>
        <taxon>Pentapetalae</taxon>
        <taxon>asterids</taxon>
        <taxon>lamiids</taxon>
        <taxon>Lamiales</taxon>
        <taxon>Oleaceae</taxon>
        <taxon>Oleeae</taxon>
        <taxon>Olea</taxon>
    </lineage>
</organism>
<name>A0A8S0U275_OLEEU</name>